<feature type="transmembrane region" description="Helical" evidence="5">
    <location>
        <begin position="51"/>
        <end position="71"/>
    </location>
</feature>
<dbReference type="SUPFAM" id="SSF52141">
    <property type="entry name" value="Uracil-DNA glycosylase-like"/>
    <property type="match status" value="1"/>
</dbReference>
<comment type="caution">
    <text evidence="8">The sequence shown here is derived from an EMBL/GenBank/DDBJ whole genome shotgun (WGS) entry which is preliminary data.</text>
</comment>
<dbReference type="CDD" id="cd10028">
    <property type="entry name" value="UDG-F2_TDG_MUG"/>
    <property type="match status" value="1"/>
</dbReference>
<evidence type="ECO:0000256" key="2">
    <source>
        <dbReference type="ARBA" id="ARBA00022801"/>
    </source>
</evidence>
<dbReference type="Pfam" id="PF03167">
    <property type="entry name" value="UDG"/>
    <property type="match status" value="1"/>
</dbReference>
<dbReference type="Gene3D" id="3.40.470.10">
    <property type="entry name" value="Uracil-DNA glycosylase-like domain"/>
    <property type="match status" value="1"/>
</dbReference>
<evidence type="ECO:0000259" key="7">
    <source>
        <dbReference type="Pfam" id="PF24853"/>
    </source>
</evidence>
<evidence type="ECO:0000256" key="3">
    <source>
        <dbReference type="ARBA" id="ARBA00023204"/>
    </source>
</evidence>
<evidence type="ECO:0000313" key="9">
    <source>
        <dbReference type="Proteomes" id="UP000191612"/>
    </source>
</evidence>
<evidence type="ECO:0000256" key="5">
    <source>
        <dbReference type="SAM" id="Phobius"/>
    </source>
</evidence>
<feature type="compositionally biased region" description="Polar residues" evidence="4">
    <location>
        <begin position="170"/>
        <end position="206"/>
    </location>
</feature>
<dbReference type="GO" id="GO:0004844">
    <property type="term" value="F:uracil DNA N-glycosylase activity"/>
    <property type="evidence" value="ECO:0007669"/>
    <property type="project" value="TreeGrafter"/>
</dbReference>
<dbReference type="PANTHER" id="PTHR12159:SF9">
    <property type="entry name" value="G_T MISMATCH-SPECIFIC THYMINE DNA GLYCOSYLASE"/>
    <property type="match status" value="1"/>
</dbReference>
<proteinExistence type="predicted"/>
<keyword evidence="3" id="KW-0234">DNA repair</keyword>
<dbReference type="Pfam" id="PF24853">
    <property type="entry name" value="DUF7727"/>
    <property type="match status" value="1"/>
</dbReference>
<feature type="domain" description="Uracil-DNA glycosylase-like" evidence="6">
    <location>
        <begin position="276"/>
        <end position="448"/>
    </location>
</feature>
<gene>
    <name evidence="8" type="ORF">PENSOL_c003G10790</name>
</gene>
<name>A0A1V6RJ06_9EURO</name>
<feature type="transmembrane region" description="Helical" evidence="5">
    <location>
        <begin position="83"/>
        <end position="101"/>
    </location>
</feature>
<organism evidence="8 9">
    <name type="scientific">Penicillium solitum</name>
    <dbReference type="NCBI Taxonomy" id="60172"/>
    <lineage>
        <taxon>Eukaryota</taxon>
        <taxon>Fungi</taxon>
        <taxon>Dikarya</taxon>
        <taxon>Ascomycota</taxon>
        <taxon>Pezizomycotina</taxon>
        <taxon>Eurotiomycetes</taxon>
        <taxon>Eurotiomycetidae</taxon>
        <taxon>Eurotiales</taxon>
        <taxon>Aspergillaceae</taxon>
        <taxon>Penicillium</taxon>
    </lineage>
</organism>
<accession>A0A1V6RJ06</accession>
<dbReference type="AlphaFoldDB" id="A0A1V6RJ06"/>
<sequence>MGRLIKNHWGRLIILTASAYQVASAIEGFIWPKVFWDFISRNLDAAVAPIPVLQILNLIMGLVGIAWEWPLKPLAGSIPHRSIEIRLIIYPLSALLAALLYQGTDPAIYYLIGIGVYFWAYSEGEMPPSTEIQPKVEEDELPLETVEDVPVNKITSFNGKLQQYLHNGTASQEFPSTSRNTISQRHINTTKTEYKPNTTEDQAKPSNPSPRRRRTVPQTTASETTTTHLRTTRSQSILTTTPPSPNKRKRSRATPQLPPTPPIAGPSATQSLLCDTIPPNLILLLVGVNPGIMTGITGHAYAHPSNLFWKLLFSSGITSMRHIPADTYKLPALYSVGNTNIVERPTRDASMLSRAEMDAGVPVLEAKVAAQRPEAVCLVGKGIWEAVWRVRHGRGIRKEEFWYGWQAEEENMGRCDGWAGAPVFVATTTSGLAAGMKLAEKEAVWAELGSWVVRRRGERGLDSVVKEEV</sequence>
<dbReference type="GO" id="GO:0008263">
    <property type="term" value="F:pyrimidine-specific mismatch base pair DNA N-glycosylase activity"/>
    <property type="evidence" value="ECO:0007669"/>
    <property type="project" value="TreeGrafter"/>
</dbReference>
<dbReference type="InterPro" id="IPR056144">
    <property type="entry name" value="DUF7727"/>
</dbReference>
<dbReference type="STRING" id="60172.A0A1V6RJ06"/>
<protein>
    <submittedName>
        <fullName evidence="8">Uncharacterized protein</fullName>
    </submittedName>
</protein>
<dbReference type="InterPro" id="IPR015637">
    <property type="entry name" value="MUG/TDG"/>
</dbReference>
<keyword evidence="2" id="KW-0378">Hydrolase</keyword>
<keyword evidence="5" id="KW-0472">Membrane</keyword>
<keyword evidence="5" id="KW-0812">Transmembrane</keyword>
<keyword evidence="5" id="KW-1133">Transmembrane helix</keyword>
<evidence type="ECO:0000313" key="8">
    <source>
        <dbReference type="EMBL" id="OQE01812.1"/>
    </source>
</evidence>
<reference evidence="9" key="1">
    <citation type="journal article" date="2017" name="Nat. Microbiol.">
        <title>Global analysis of biosynthetic gene clusters reveals vast potential of secondary metabolite production in Penicillium species.</title>
        <authorList>
            <person name="Nielsen J.C."/>
            <person name="Grijseels S."/>
            <person name="Prigent S."/>
            <person name="Ji B."/>
            <person name="Dainat J."/>
            <person name="Nielsen K.F."/>
            <person name="Frisvad J.C."/>
            <person name="Workman M."/>
            <person name="Nielsen J."/>
        </authorList>
    </citation>
    <scope>NUCLEOTIDE SEQUENCE [LARGE SCALE GENOMIC DNA]</scope>
    <source>
        <strain evidence="9">IBT 29525</strain>
    </source>
</reference>
<dbReference type="EMBL" id="MDYO01000003">
    <property type="protein sequence ID" value="OQE01812.1"/>
    <property type="molecule type" value="Genomic_DNA"/>
</dbReference>
<feature type="transmembrane region" description="Helical" evidence="5">
    <location>
        <begin position="12"/>
        <end position="31"/>
    </location>
</feature>
<dbReference type="InterPro" id="IPR005122">
    <property type="entry name" value="Uracil-DNA_glycosylase-like"/>
</dbReference>
<evidence type="ECO:0000259" key="6">
    <source>
        <dbReference type="Pfam" id="PF03167"/>
    </source>
</evidence>
<dbReference type="Proteomes" id="UP000191612">
    <property type="component" value="Unassembled WGS sequence"/>
</dbReference>
<evidence type="ECO:0000256" key="4">
    <source>
        <dbReference type="SAM" id="MobiDB-lite"/>
    </source>
</evidence>
<dbReference type="FunFam" id="3.40.470.10:FF:000010">
    <property type="entry name" value="G/U mismatch-specific DNA glycosylase"/>
    <property type="match status" value="1"/>
</dbReference>
<feature type="domain" description="DUF7727" evidence="7">
    <location>
        <begin position="1"/>
        <end position="125"/>
    </location>
</feature>
<keyword evidence="1" id="KW-0227">DNA damage</keyword>
<evidence type="ECO:0000256" key="1">
    <source>
        <dbReference type="ARBA" id="ARBA00022763"/>
    </source>
</evidence>
<keyword evidence="9" id="KW-1185">Reference proteome</keyword>
<dbReference type="InterPro" id="IPR036895">
    <property type="entry name" value="Uracil-DNA_glycosylase-like_sf"/>
</dbReference>
<feature type="region of interest" description="Disordered" evidence="4">
    <location>
        <begin position="170"/>
        <end position="271"/>
    </location>
</feature>
<dbReference type="PANTHER" id="PTHR12159">
    <property type="entry name" value="G/T AND G/U MISMATCH-SPECIFIC DNA GLYCOSYLASE"/>
    <property type="match status" value="1"/>
</dbReference>
<feature type="compositionally biased region" description="Low complexity" evidence="4">
    <location>
        <begin position="216"/>
        <end position="229"/>
    </location>
</feature>
<dbReference type="GO" id="GO:0006285">
    <property type="term" value="P:base-excision repair, AP site formation"/>
    <property type="evidence" value="ECO:0007669"/>
    <property type="project" value="InterPro"/>
</dbReference>